<comment type="caution">
    <text evidence="2">The sequence shown here is derived from an EMBL/GenBank/DDBJ whole genome shotgun (WGS) entry which is preliminary data.</text>
</comment>
<evidence type="ECO:0000313" key="2">
    <source>
        <dbReference type="EMBL" id="KAK4812743.1"/>
    </source>
</evidence>
<gene>
    <name evidence="2" type="ORF">QYF61_018292</name>
</gene>
<organism evidence="2 3">
    <name type="scientific">Mycteria americana</name>
    <name type="common">Wood stork</name>
    <dbReference type="NCBI Taxonomy" id="33587"/>
    <lineage>
        <taxon>Eukaryota</taxon>
        <taxon>Metazoa</taxon>
        <taxon>Chordata</taxon>
        <taxon>Craniata</taxon>
        <taxon>Vertebrata</taxon>
        <taxon>Euteleostomi</taxon>
        <taxon>Archelosauria</taxon>
        <taxon>Archosauria</taxon>
        <taxon>Dinosauria</taxon>
        <taxon>Saurischia</taxon>
        <taxon>Theropoda</taxon>
        <taxon>Coelurosauria</taxon>
        <taxon>Aves</taxon>
        <taxon>Neognathae</taxon>
        <taxon>Neoaves</taxon>
        <taxon>Aequornithes</taxon>
        <taxon>Ciconiiformes</taxon>
        <taxon>Ciconiidae</taxon>
        <taxon>Mycteria</taxon>
    </lineage>
</organism>
<reference evidence="2 3" key="1">
    <citation type="journal article" date="2023" name="J. Hered.">
        <title>Chromosome-level genome of the wood stork (Mycteria americana) provides insight into avian chromosome evolution.</title>
        <authorList>
            <person name="Flamio R. Jr."/>
            <person name="Ramstad K.M."/>
        </authorList>
    </citation>
    <scope>NUCLEOTIDE SEQUENCE [LARGE SCALE GENOMIC DNA]</scope>
    <source>
        <strain evidence="2">JAX WOST 10</strain>
    </source>
</reference>
<feature type="compositionally biased region" description="Low complexity" evidence="1">
    <location>
        <begin position="957"/>
        <end position="969"/>
    </location>
</feature>
<feature type="compositionally biased region" description="Basic and acidic residues" evidence="1">
    <location>
        <begin position="1624"/>
        <end position="1633"/>
    </location>
</feature>
<feature type="region of interest" description="Disordered" evidence="1">
    <location>
        <begin position="956"/>
        <end position="994"/>
    </location>
</feature>
<feature type="compositionally biased region" description="Basic and acidic residues" evidence="1">
    <location>
        <begin position="1485"/>
        <end position="1495"/>
    </location>
</feature>
<feature type="compositionally biased region" description="Basic residues" evidence="1">
    <location>
        <begin position="1880"/>
        <end position="1890"/>
    </location>
</feature>
<accession>A0AAN7MMK5</accession>
<feature type="region of interest" description="Disordered" evidence="1">
    <location>
        <begin position="1247"/>
        <end position="1285"/>
    </location>
</feature>
<dbReference type="PANTHER" id="PTHR21856:SF7">
    <property type="entry name" value="FIBROUS SHEATH-INTERACTING PROTEIN 2"/>
    <property type="match status" value="1"/>
</dbReference>
<feature type="compositionally biased region" description="Low complexity" evidence="1">
    <location>
        <begin position="1248"/>
        <end position="1260"/>
    </location>
</feature>
<feature type="compositionally biased region" description="Pro residues" evidence="1">
    <location>
        <begin position="1866"/>
        <end position="1875"/>
    </location>
</feature>
<feature type="region of interest" description="Disordered" evidence="1">
    <location>
        <begin position="1831"/>
        <end position="1890"/>
    </location>
</feature>
<feature type="region of interest" description="Disordered" evidence="1">
    <location>
        <begin position="1111"/>
        <end position="1156"/>
    </location>
</feature>
<feature type="compositionally biased region" description="Basic and acidic residues" evidence="1">
    <location>
        <begin position="428"/>
        <end position="437"/>
    </location>
</feature>
<feature type="region of interest" description="Disordered" evidence="1">
    <location>
        <begin position="635"/>
        <end position="706"/>
    </location>
</feature>
<feature type="region of interest" description="Disordered" evidence="1">
    <location>
        <begin position="1188"/>
        <end position="1208"/>
    </location>
</feature>
<feature type="region of interest" description="Disordered" evidence="1">
    <location>
        <begin position="1602"/>
        <end position="1642"/>
    </location>
</feature>
<feature type="region of interest" description="Disordered" evidence="1">
    <location>
        <begin position="838"/>
        <end position="864"/>
    </location>
</feature>
<protein>
    <submittedName>
        <fullName evidence="2">Uncharacterized protein</fullName>
    </submittedName>
</protein>
<feature type="region of interest" description="Disordered" evidence="1">
    <location>
        <begin position="160"/>
        <end position="205"/>
    </location>
</feature>
<sequence>MPDGRAAIQQDLDGLEEGAIGDLPKSSQKALGHRRQHLGEGATGPMDPELLDLPLGVKIPVLPGSKPVFSRAKLGEKLHRPSCYFDLGDPYCRLMRAEYNSLHDPHLQAYHKRKDNIRRLKREGYVTSDGKVVCTLKEFNEYRQYLTTLKLEAEKTFRREEVGKADCSRTPVSGKQSAGLGPREASARRGVSARPGNSEPQPGVTFQERLRQHLAKLKDAPKPPRAIDPSRLAERLLQPHKPSCPPPPKSSKIALKSGRCRRVKAALDEGQTYCQPELGQEGAKLPRRVSCDADSESKPDVAADSVFKALFEQQTATEAQQLEEVATTVVQEVLERVKAPQDQSVCILRRAALGIRGRMWGSAGRAEPSETSAPDRRQEIGLAAKELVATVLESLGKRLASGTSEAWEPGLAARRKEQPIAGGATRAGKSEEEKWGQAERAASNGASSQAALDQLTREVVDSVCCALESFVASRFERDSSCKYSEILELPRGNVSNRQLQPSQVPFSRQGLEEGRGFPRASEQQSLEASKGVKLPVLQPLPNTTAADVCRLSRTIASESIHNAVSRVQQRHAERAGYARTIVPEVLGRVTLERETKPEPGALANALAIKAMASRIVDSALERICQPGPAVSPGLNFGRRVARPPAPRDGKESYPAEDALPSMGPQFSRQPVPPAGPKPPAQTGARRRAARLGHRRQHLGEGATGPMDPELLDLPLGVKIPVLPGSKPVFSRAKLGEKLHRPSCYFDLGDPYCRLMRAEYNSLHDPHLQAYHKRKDNIRRLKREGYVTSDGKVGLDVVGPIKTVPSERGSPSAEGVCAEEQLSSGWVVCTLKEFNEYRPRSDHTQAGGRENVQARRGNSEPQPGVTFQERLRQHLAKLKDAPKPPRAIDPSRLAERLLQPHKPSCPPPPKSSKIALKSGRCRRVELSETFAPDRQQDIGLVAKEFAATKLKSLGKRLASGLSESSEPGLSARRKEQPTQTLQLGHRRQHLGEGATGPMDPELLDLPLGVKIPVLPGSKPVFSRAKLGEKLHRPSCYFDLGDPYCRLMRAEYNSLHDPHLQAYHKRKDNIRRLKREGYVTSDGKVVCTLKEFNEYRQYLTTLKLEAEKTFRREEVGKADCSRTPVSGKQSAGLGPREASARRGVSARPGNSEPQPGVTFQERLRQHLAKLKDAPKPPRAIDPSRLAERLLQPHKPSCPPPPKSSKIALKSGRCRRVELSETFAPDRQQDIGLVAKEFAATKLKSLGKRLASGLSESSEPGLSARRKEQPTQTLQLGHRRQHLGEGATGPMDPELLDLPLGVKIPVLPGSKPVFSRAKLGEKLHRPSCYFDLGDPYCRLMRAEYNSLHDPHLQAYHKRKDNIRRLKREGYVTSDGKVVCTLKEFNEYRQYLTTLKLEAEKTFRREEERLRQHLAKLKDAPKPPRAIDPSRLAERLLQPHKPSCPPPPKSSKIALKSGRCRRVKAALDEGQTYCQPELGQEGAKLPRRVTSDADSESKPDVAADGVFKALFEQQTATEAQQLEEVATTVVQEVLERVKAPQDQSVCILRRAALGIRGRMWGSAGRAEPSETSAPDRRQEIGLAAKELVATVLESLGKRLASGTSEAWEPGLAARRKEQPIAGGATRAGKSEEEKWGQAERAASNGASSQAALDQLTREVVDSVCCALESFVASRFERDSSCKYSEILELPRGNVSNRQPQPSQVPFSRQGLEEGRGFPRASEQQSLEASKGVKLPVLQPLPNTTAADVCRLSRTIASESIHNAVSRVQQRHAERAGYARTIVPEVLGRVTLERETKPKPGALANALAIKAMASRIVDSALERICQPGPAVSPGLNFGRRVARPPAPRDGKESYPAEDALPSMGPQFSRQPVPPAGPKPPAQTGARRRAARVKLA</sequence>
<feature type="region of interest" description="Disordered" evidence="1">
    <location>
        <begin position="1688"/>
        <end position="1724"/>
    </location>
</feature>
<keyword evidence="3" id="KW-1185">Reference proteome</keyword>
<dbReference type="PANTHER" id="PTHR21856">
    <property type="entry name" value="FIBROUS SHEATH-INTERACTING PROTEIN 2"/>
    <property type="match status" value="1"/>
</dbReference>
<feature type="region of interest" description="Disordered" evidence="1">
    <location>
        <begin position="18"/>
        <end position="46"/>
    </location>
</feature>
<feature type="compositionally biased region" description="Basic residues" evidence="1">
    <location>
        <begin position="684"/>
        <end position="696"/>
    </location>
</feature>
<evidence type="ECO:0000256" key="1">
    <source>
        <dbReference type="SAM" id="MobiDB-lite"/>
    </source>
</evidence>
<dbReference type="InterPro" id="IPR038891">
    <property type="entry name" value="FSIP2"/>
</dbReference>
<feature type="compositionally biased region" description="Pro residues" evidence="1">
    <location>
        <begin position="670"/>
        <end position="679"/>
    </location>
</feature>
<name>A0AAN7MMK5_MYCAM</name>
<proteinExistence type="predicted"/>
<feature type="region of interest" description="Disordered" evidence="1">
    <location>
        <begin position="406"/>
        <end position="446"/>
    </location>
</feature>
<feature type="region of interest" description="Disordered" evidence="1">
    <location>
        <begin position="1473"/>
        <end position="1495"/>
    </location>
</feature>
<feature type="region of interest" description="Disordered" evidence="1">
    <location>
        <begin position="508"/>
        <end position="528"/>
    </location>
</feature>
<feature type="compositionally biased region" description="Polar residues" evidence="1">
    <location>
        <begin position="1689"/>
        <end position="1702"/>
    </location>
</feature>
<dbReference type="GO" id="GO:0005739">
    <property type="term" value="C:mitochondrion"/>
    <property type="evidence" value="ECO:0007669"/>
    <property type="project" value="TreeGrafter"/>
</dbReference>
<feature type="region of interest" description="Disordered" evidence="1">
    <location>
        <begin position="897"/>
        <end position="916"/>
    </location>
</feature>
<dbReference type="Proteomes" id="UP001333110">
    <property type="component" value="Unassembled WGS sequence"/>
</dbReference>
<dbReference type="EMBL" id="JAUNZN010000014">
    <property type="protein sequence ID" value="KAK4812743.1"/>
    <property type="molecule type" value="Genomic_DNA"/>
</dbReference>
<evidence type="ECO:0000313" key="3">
    <source>
        <dbReference type="Proteomes" id="UP001333110"/>
    </source>
</evidence>